<proteinExistence type="inferred from homology"/>
<dbReference type="CDD" id="cd03405">
    <property type="entry name" value="SPFH_HflC"/>
    <property type="match status" value="1"/>
</dbReference>
<evidence type="ECO:0000313" key="9">
    <source>
        <dbReference type="EMBL" id="MBO0903086.1"/>
    </source>
</evidence>
<protein>
    <submittedName>
        <fullName evidence="9">Protease modulator HflC</fullName>
    </submittedName>
</protein>
<dbReference type="Proteomes" id="UP000664288">
    <property type="component" value="Unassembled WGS sequence"/>
</dbReference>
<keyword evidence="10" id="KW-1185">Reference proteome</keyword>
<dbReference type="InterPro" id="IPR010200">
    <property type="entry name" value="HflC"/>
</dbReference>
<evidence type="ECO:0000256" key="7">
    <source>
        <dbReference type="SAM" id="Phobius"/>
    </source>
</evidence>
<keyword evidence="9" id="KW-0645">Protease</keyword>
<evidence type="ECO:0000256" key="4">
    <source>
        <dbReference type="ARBA" id="ARBA00022989"/>
    </source>
</evidence>
<accession>A0ABS3J3C3</accession>
<feature type="region of interest" description="Disordered" evidence="6">
    <location>
        <begin position="288"/>
        <end position="420"/>
    </location>
</feature>
<dbReference type="PANTHER" id="PTHR42911">
    <property type="entry name" value="MODULATOR OF FTSH PROTEASE HFLC"/>
    <property type="match status" value="1"/>
</dbReference>
<dbReference type="SUPFAM" id="SSF117892">
    <property type="entry name" value="Band 7/SPFH domain"/>
    <property type="match status" value="1"/>
</dbReference>
<dbReference type="Gene3D" id="3.30.479.30">
    <property type="entry name" value="Band 7 domain"/>
    <property type="match status" value="1"/>
</dbReference>
<dbReference type="GO" id="GO:0008233">
    <property type="term" value="F:peptidase activity"/>
    <property type="evidence" value="ECO:0007669"/>
    <property type="project" value="UniProtKB-KW"/>
</dbReference>
<evidence type="ECO:0000313" key="10">
    <source>
        <dbReference type="Proteomes" id="UP000664288"/>
    </source>
</evidence>
<sequence length="420" mass="44411">MANRFYGVLIVLAVGALLLWNSIFVVNEKEQAIVLRFGEIRRVVDEPGLYFKLPLSFLGADNVQMLPDRLLRFDLDDIRVQVSGGKFYEVDAFLVYNIADAAKFRQTVSGSVPLAEQRLRTRLDAALRRVYGLRGFEAALSNERGEMMRQVRDEIRPDAASLGIDIDDVRIRRTDLTQEVSQQTYDRMKAERLAEAERLRARGQVAAREIRAAADREVVETVASARKDAEILKGQGDAERSGIYAGAYQKDPEFFDFYRSMQAYRTALEQSGTTMVLAPDSEFFRYFKQEGGSGGSGRSAPATGNRAAPEGAPPPADRSSAAEPSTLGSAGTASQGSGSGPAPAASSTGGEAGTATGNTTGGTAGNGSAAPADGPSAAAATRAEAPDAAQPSASGDAAGTAAAGTDEAERLPGADATTVR</sequence>
<comment type="similarity">
    <text evidence="2">Belongs to the band 7/mec-2 family. HflC subfamily.</text>
</comment>
<comment type="subcellular location">
    <subcellularLocation>
        <location evidence="1">Membrane</location>
        <topology evidence="1">Single-pass membrane protein</topology>
    </subcellularLocation>
</comment>
<feature type="domain" description="Band 7" evidence="8">
    <location>
        <begin position="21"/>
        <end position="188"/>
    </location>
</feature>
<evidence type="ECO:0000256" key="6">
    <source>
        <dbReference type="SAM" id="MobiDB-lite"/>
    </source>
</evidence>
<feature type="transmembrane region" description="Helical" evidence="7">
    <location>
        <begin position="6"/>
        <end position="26"/>
    </location>
</feature>
<gene>
    <name evidence="9" type="ORF">J1C47_05495</name>
</gene>
<keyword evidence="9" id="KW-0378">Hydrolase</keyword>
<evidence type="ECO:0000256" key="5">
    <source>
        <dbReference type="ARBA" id="ARBA00023136"/>
    </source>
</evidence>
<keyword evidence="3 7" id="KW-0812">Transmembrane</keyword>
<dbReference type="InterPro" id="IPR001107">
    <property type="entry name" value="Band_7"/>
</dbReference>
<evidence type="ECO:0000259" key="8">
    <source>
        <dbReference type="SMART" id="SM00244"/>
    </source>
</evidence>
<dbReference type="InterPro" id="IPR036013">
    <property type="entry name" value="Band_7/SPFH_dom_sf"/>
</dbReference>
<dbReference type="Pfam" id="PF01145">
    <property type="entry name" value="Band_7"/>
    <property type="match status" value="1"/>
</dbReference>
<evidence type="ECO:0000256" key="3">
    <source>
        <dbReference type="ARBA" id="ARBA00022692"/>
    </source>
</evidence>
<keyword evidence="5 7" id="KW-0472">Membrane</keyword>
<feature type="compositionally biased region" description="Low complexity" evidence="6">
    <location>
        <begin position="366"/>
        <end position="405"/>
    </location>
</feature>
<evidence type="ECO:0000256" key="2">
    <source>
        <dbReference type="ARBA" id="ARBA00007862"/>
    </source>
</evidence>
<comment type="caution">
    <text evidence="9">The sequence shown here is derived from an EMBL/GenBank/DDBJ whole genome shotgun (WGS) entry which is preliminary data.</text>
</comment>
<dbReference type="PANTHER" id="PTHR42911:SF1">
    <property type="entry name" value="MODULATOR OF FTSH PROTEASE HFLC"/>
    <property type="match status" value="1"/>
</dbReference>
<evidence type="ECO:0000256" key="1">
    <source>
        <dbReference type="ARBA" id="ARBA00004167"/>
    </source>
</evidence>
<dbReference type="EMBL" id="JAFMPY010000004">
    <property type="protein sequence ID" value="MBO0903086.1"/>
    <property type="molecule type" value="Genomic_DNA"/>
</dbReference>
<organism evidence="9 10">
    <name type="scientific">Jiella sonneratiae</name>
    <dbReference type="NCBI Taxonomy" id="2816856"/>
    <lineage>
        <taxon>Bacteria</taxon>
        <taxon>Pseudomonadati</taxon>
        <taxon>Pseudomonadota</taxon>
        <taxon>Alphaproteobacteria</taxon>
        <taxon>Hyphomicrobiales</taxon>
        <taxon>Aurantimonadaceae</taxon>
        <taxon>Jiella</taxon>
    </lineage>
</organism>
<dbReference type="GO" id="GO:0006508">
    <property type="term" value="P:proteolysis"/>
    <property type="evidence" value="ECO:0007669"/>
    <property type="project" value="UniProtKB-KW"/>
</dbReference>
<name>A0ABS3J3C3_9HYPH</name>
<keyword evidence="4 7" id="KW-1133">Transmembrane helix</keyword>
<dbReference type="SMART" id="SM00244">
    <property type="entry name" value="PHB"/>
    <property type="match status" value="1"/>
</dbReference>
<reference evidence="9 10" key="1">
    <citation type="submission" date="2021-03" db="EMBL/GenBank/DDBJ databases">
        <title>Whole genome sequence of Jiella sp. MQZ13P-4.</title>
        <authorList>
            <person name="Tuo L."/>
        </authorList>
    </citation>
    <scope>NUCLEOTIDE SEQUENCE [LARGE SCALE GENOMIC DNA]</scope>
    <source>
        <strain evidence="9 10">MQZ13P-4</strain>
    </source>
</reference>
<feature type="compositionally biased region" description="Low complexity" evidence="6">
    <location>
        <begin position="325"/>
        <end position="358"/>
    </location>
</feature>